<feature type="transmembrane region" description="Helical" evidence="8">
    <location>
        <begin position="59"/>
        <end position="77"/>
    </location>
</feature>
<feature type="transmembrane region" description="Helical" evidence="8">
    <location>
        <begin position="110"/>
        <end position="132"/>
    </location>
</feature>
<feature type="transmembrane region" description="Helical" evidence="8">
    <location>
        <begin position="298"/>
        <end position="317"/>
    </location>
</feature>
<evidence type="ECO:0000256" key="5">
    <source>
        <dbReference type="ARBA" id="ARBA00022989"/>
    </source>
</evidence>
<dbReference type="InterPro" id="IPR017807">
    <property type="entry name" value="Urea_transporter_bac"/>
</dbReference>
<feature type="site" description="Important for channel permeability" evidence="7">
    <location>
        <position position="305"/>
    </location>
</feature>
<evidence type="ECO:0000256" key="7">
    <source>
        <dbReference type="PIRSR" id="PIRSR016502-1"/>
    </source>
</evidence>
<dbReference type="PIRSF" id="PIRSF016502">
    <property type="entry name" value="Urea_transporter"/>
    <property type="match status" value="1"/>
</dbReference>
<sequence length="333" mass="34464">MKALLAKWEKLCARSRALRFVDGNLRGIGQVMFQDNPLTGLFFLAAICWGSYAAGVPHVAVAGVLAIVVATLTANWLHADDAKLAAGLYGYNSILVGLAVATFLDPGPLLWVYVVLGAVASVAVTIGTVTVVKPWGWSALTYPFVITSWLLLLATYGFAGLTGTALPSAEAVAPYEPYEASPLDLADFVQGVYQSISQVFLKASGVAALLLLAGLAVNSLAAAAFALGGAILAVATAHLFGAESTLITGGLLGFSPVLTAIALGTVFYQPSLRVVAYTAVATIFTVIAQSALNAALSPFAIPALTAPFILVTWLFTLPSRYLDDTATASPDAP</sequence>
<keyword evidence="4 8" id="KW-0812">Transmembrane</keyword>
<proteinExistence type="inferred from homology"/>
<evidence type="ECO:0000256" key="6">
    <source>
        <dbReference type="ARBA" id="ARBA00023136"/>
    </source>
</evidence>
<dbReference type="PANTHER" id="PTHR10464">
    <property type="entry name" value="UREA TRANSPORTER"/>
    <property type="match status" value="1"/>
</dbReference>
<feature type="transmembrane region" description="Helical" evidence="8">
    <location>
        <begin position="139"/>
        <end position="159"/>
    </location>
</feature>
<evidence type="ECO:0000256" key="3">
    <source>
        <dbReference type="ARBA" id="ARBA00022475"/>
    </source>
</evidence>
<gene>
    <name evidence="9" type="ORF">GCM10011487_15790</name>
</gene>
<evidence type="ECO:0000256" key="2">
    <source>
        <dbReference type="ARBA" id="ARBA00005914"/>
    </source>
</evidence>
<evidence type="ECO:0000313" key="10">
    <source>
        <dbReference type="Proteomes" id="UP000445000"/>
    </source>
</evidence>
<feature type="transmembrane region" description="Helical" evidence="8">
    <location>
        <begin position="84"/>
        <end position="104"/>
    </location>
</feature>
<dbReference type="RefSeq" id="WP_161811236.1">
    <property type="nucleotide sequence ID" value="NZ_BLJN01000001.1"/>
</dbReference>
<dbReference type="NCBIfam" id="TIGR03441">
    <property type="entry name" value="urea_trans_yut"/>
    <property type="match status" value="1"/>
</dbReference>
<comment type="caution">
    <text evidence="9">The sequence shown here is derived from an EMBL/GenBank/DDBJ whole genome shotgun (WGS) entry which is preliminary data.</text>
</comment>
<organism evidence="9 10">
    <name type="scientific">Steroidobacter agaridevorans</name>
    <dbReference type="NCBI Taxonomy" id="2695856"/>
    <lineage>
        <taxon>Bacteria</taxon>
        <taxon>Pseudomonadati</taxon>
        <taxon>Pseudomonadota</taxon>
        <taxon>Gammaproteobacteria</taxon>
        <taxon>Steroidobacterales</taxon>
        <taxon>Steroidobacteraceae</taxon>
        <taxon>Steroidobacter</taxon>
    </lineage>
</organism>
<accession>A0A829Y8E9</accession>
<dbReference type="Pfam" id="PF03253">
    <property type="entry name" value="UT"/>
    <property type="match status" value="1"/>
</dbReference>
<evidence type="ECO:0000256" key="1">
    <source>
        <dbReference type="ARBA" id="ARBA00004651"/>
    </source>
</evidence>
<dbReference type="GO" id="GO:0015204">
    <property type="term" value="F:urea transmembrane transporter activity"/>
    <property type="evidence" value="ECO:0007669"/>
    <property type="project" value="InterPro"/>
</dbReference>
<dbReference type="PANTHER" id="PTHR10464:SF4">
    <property type="entry name" value="UREA TRANSPORTER"/>
    <property type="match status" value="1"/>
</dbReference>
<keyword evidence="5 8" id="KW-1133">Transmembrane helix</keyword>
<dbReference type="Gene3D" id="1.10.3430.10">
    <property type="entry name" value="Ammonium transporter AmtB like domains"/>
    <property type="match status" value="1"/>
</dbReference>
<keyword evidence="3" id="KW-1003">Cell membrane</keyword>
<feature type="transmembrane region" description="Helical" evidence="8">
    <location>
        <begin position="246"/>
        <end position="267"/>
    </location>
</feature>
<protein>
    <submittedName>
        <fullName evidence="9">Urea transporter</fullName>
    </submittedName>
</protein>
<dbReference type="GO" id="GO:0005886">
    <property type="term" value="C:plasma membrane"/>
    <property type="evidence" value="ECO:0007669"/>
    <property type="project" value="UniProtKB-SubCell"/>
</dbReference>
<feature type="transmembrane region" description="Helical" evidence="8">
    <location>
        <begin position="36"/>
        <end position="53"/>
    </location>
</feature>
<name>A0A829Y8E9_9GAMM</name>
<keyword evidence="6 8" id="KW-0472">Membrane</keyword>
<dbReference type="Proteomes" id="UP000445000">
    <property type="component" value="Unassembled WGS sequence"/>
</dbReference>
<evidence type="ECO:0000256" key="8">
    <source>
        <dbReference type="SAM" id="Phobius"/>
    </source>
</evidence>
<comment type="similarity">
    <text evidence="2">Belongs to the urea transporter family.</text>
</comment>
<dbReference type="InterPro" id="IPR004937">
    <property type="entry name" value="Urea_transporter"/>
</dbReference>
<dbReference type="InterPro" id="IPR029020">
    <property type="entry name" value="Ammonium/urea_transptr"/>
</dbReference>
<evidence type="ECO:0000313" key="9">
    <source>
        <dbReference type="EMBL" id="GFE79579.1"/>
    </source>
</evidence>
<reference evidence="10" key="1">
    <citation type="submission" date="2020-01" db="EMBL/GenBank/DDBJ databases">
        <title>'Steroidobacter agaridevorans' sp. nov., agar-degrading bacteria isolated from rhizosphere soils.</title>
        <authorList>
            <person name="Ikenaga M."/>
            <person name="Kataoka M."/>
            <person name="Murouchi A."/>
            <person name="Katsuragi S."/>
            <person name="Sakai M."/>
        </authorList>
    </citation>
    <scope>NUCLEOTIDE SEQUENCE [LARGE SCALE GENOMIC DNA]</scope>
    <source>
        <strain evidence="10">YU21-B</strain>
    </source>
</reference>
<comment type="subcellular location">
    <subcellularLocation>
        <location evidence="1">Cell membrane</location>
        <topology evidence="1">Multi-pass membrane protein</topology>
    </subcellularLocation>
</comment>
<evidence type="ECO:0000256" key="4">
    <source>
        <dbReference type="ARBA" id="ARBA00022692"/>
    </source>
</evidence>
<feature type="transmembrane region" description="Helical" evidence="8">
    <location>
        <begin position="220"/>
        <end position="240"/>
    </location>
</feature>
<dbReference type="EMBL" id="BLJN01000001">
    <property type="protein sequence ID" value="GFE79579.1"/>
    <property type="molecule type" value="Genomic_DNA"/>
</dbReference>
<keyword evidence="10" id="KW-1185">Reference proteome</keyword>
<dbReference type="AlphaFoldDB" id="A0A829Y8E9"/>
<feature type="transmembrane region" description="Helical" evidence="8">
    <location>
        <begin position="274"/>
        <end position="292"/>
    </location>
</feature>
<feature type="transmembrane region" description="Helical" evidence="8">
    <location>
        <begin position="192"/>
        <end position="213"/>
    </location>
</feature>